<evidence type="ECO:0000313" key="2">
    <source>
        <dbReference type="EMBL" id="ATW58241.1"/>
    </source>
</evidence>
<accession>A0A2H4P7V7</accession>
<feature type="coiled-coil region" evidence="1">
    <location>
        <begin position="71"/>
        <end position="98"/>
    </location>
</feature>
<keyword evidence="3" id="KW-1185">Reference proteome</keyword>
<organism evidence="2 3">
    <name type="scientific">Pseudomonas phage ventosus</name>
    <dbReference type="NCBI Taxonomy" id="2048980"/>
    <lineage>
        <taxon>Viruses</taxon>
        <taxon>Duplodnaviria</taxon>
        <taxon>Heunggongvirae</taxon>
        <taxon>Uroviricota</taxon>
        <taxon>Caudoviricetes</taxon>
        <taxon>Vandenendeviridae</taxon>
        <taxon>Gorskivirinae</taxon>
        <taxon>Ventosusvirus</taxon>
        <taxon>Ventosusvirus ventosus</taxon>
    </lineage>
</organism>
<evidence type="ECO:0000256" key="1">
    <source>
        <dbReference type="SAM" id="Coils"/>
    </source>
</evidence>
<gene>
    <name evidence="2" type="ORF">CNR37_00034</name>
</gene>
<proteinExistence type="predicted"/>
<protein>
    <submittedName>
        <fullName evidence="2">Uncharacterized protein</fullName>
    </submittedName>
</protein>
<evidence type="ECO:0000313" key="3">
    <source>
        <dbReference type="Proteomes" id="UP000241096"/>
    </source>
</evidence>
<name>A0A2H4P7V7_9CAUD</name>
<dbReference type="EMBL" id="MG018930">
    <property type="protein sequence ID" value="ATW58241.1"/>
    <property type="molecule type" value="Genomic_DNA"/>
</dbReference>
<reference evidence="2 3" key="1">
    <citation type="submission" date="2017-09" db="EMBL/GenBank/DDBJ databases">
        <authorList>
            <person name="Ehlers B."/>
            <person name="Leendertz F.H."/>
        </authorList>
    </citation>
    <scope>NUCLEOTIDE SEQUENCE [LARGE SCALE GENOMIC DNA]</scope>
</reference>
<sequence length="110" mass="13138">MKTEIQRTSTLVNGEHIIKYRAKVTNFSLQYPILCYRAPALKMLEELNRDIYWMEQAEFDKLLGYLPKDSLERAQKIIDLLLEEVQKIEDKRERARQAKLTKQVTYSQYP</sequence>
<dbReference type="Proteomes" id="UP000241096">
    <property type="component" value="Segment"/>
</dbReference>
<keyword evidence="1" id="KW-0175">Coiled coil</keyword>